<dbReference type="InterPro" id="IPR013783">
    <property type="entry name" value="Ig-like_fold"/>
</dbReference>
<dbReference type="Pfam" id="PF17957">
    <property type="entry name" value="Big_7"/>
    <property type="match status" value="2"/>
</dbReference>
<evidence type="ECO:0000313" key="3">
    <source>
        <dbReference type="Proteomes" id="UP000193711"/>
    </source>
</evidence>
<feature type="compositionally biased region" description="Low complexity" evidence="1">
    <location>
        <begin position="1"/>
        <end position="20"/>
    </location>
</feature>
<reference evidence="3" key="1">
    <citation type="submission" date="2017-04" db="EMBL/GenBank/DDBJ databases">
        <authorList>
            <person name="Varghese N."/>
            <person name="Submissions S."/>
        </authorList>
    </citation>
    <scope>NUCLEOTIDE SEQUENCE [LARGE SCALE GENOMIC DNA]</scope>
    <source>
        <strain evidence="3">VKM Ac-2121</strain>
    </source>
</reference>
<dbReference type="GO" id="GO:0030246">
    <property type="term" value="F:carbohydrate binding"/>
    <property type="evidence" value="ECO:0007669"/>
    <property type="project" value="UniProtKB-KW"/>
</dbReference>
<dbReference type="Gene3D" id="2.60.40.10">
    <property type="entry name" value="Immunoglobulins"/>
    <property type="match status" value="2"/>
</dbReference>
<dbReference type="EMBL" id="FXBM01000001">
    <property type="protein sequence ID" value="SMH37611.1"/>
    <property type="molecule type" value="Genomic_DNA"/>
</dbReference>
<protein>
    <submittedName>
        <fullName evidence="2">Concanavalin A-like lectin/glucanases superfamily protein</fullName>
    </submittedName>
</protein>
<organism evidence="2 3">
    <name type="scientific">Rathayibacter oskolensis</name>
    <dbReference type="NCBI Taxonomy" id="1891671"/>
    <lineage>
        <taxon>Bacteria</taxon>
        <taxon>Bacillati</taxon>
        <taxon>Actinomycetota</taxon>
        <taxon>Actinomycetes</taxon>
        <taxon>Micrococcales</taxon>
        <taxon>Microbacteriaceae</taxon>
        <taxon>Rathayibacter</taxon>
    </lineage>
</organism>
<feature type="region of interest" description="Disordered" evidence="1">
    <location>
        <begin position="1"/>
        <end position="40"/>
    </location>
</feature>
<keyword evidence="2" id="KW-0430">Lectin</keyword>
<sequence length="601" mass="61298">MSPPEARAAAAGRPRLSPLRGIPWGRTGLAMTRTTKDGSRGRRTTLAALAGLLLLSLAVGSTGGSAVAATDTTKPVVRITAPTAGSTVTGTTVLRASATDGTGVSAVSFWEGSRRLGYAAADSGSWRLDLDTRSLQEGPLVLTAKARDAAGNIGTSSAVRVVVSHAGPTPGPTATPAPSPTPTATPTPTPSATATATPTAPAPTPSGTPRPDTKKPTAVITAPRSGATVSGSTTFIATATDDVAVTAVSFWSGSTRLGNAVQRDGGDWVLVTSARALDARSHTILAKARDAAGNIGSSAAITIVAVATASPTPTSSPTATPAPSVTPTATPTPAPTVSPTATPTPTPQPPTPGVPVPLAQWDFSEAAAPYRTTVGDLPLTQAGRTAALSTTTPWGTGIRMTGTSYLRIPAASTGRLTVGATGNAVTVAAWVDMTDTNAGFIAGPWKENSANPGRSYGLFYDLSMYGGDERANFHVSRTGGPTPGYPYSRDYSASGQNFTRNVWQLHVGTYDGTQAVSYLDGAAVAIPRFVDNQKNVYAKNPYLFPDGLNPTPGDFTVGAVELSTGPGNYAQGTFAKLRVWDRALTADEVRALYEAERTALG</sequence>
<dbReference type="STRING" id="1891671.SAMN06295885_1373"/>
<dbReference type="InterPro" id="IPR013320">
    <property type="entry name" value="ConA-like_dom_sf"/>
</dbReference>
<feature type="compositionally biased region" description="Low complexity" evidence="1">
    <location>
        <begin position="310"/>
        <end position="329"/>
    </location>
</feature>
<dbReference type="AlphaFoldDB" id="A0A1X7NIC3"/>
<evidence type="ECO:0000256" key="1">
    <source>
        <dbReference type="SAM" id="MobiDB-lite"/>
    </source>
</evidence>
<evidence type="ECO:0000313" key="2">
    <source>
        <dbReference type="EMBL" id="SMH37611.1"/>
    </source>
</evidence>
<name>A0A1X7NIC3_9MICO</name>
<proteinExistence type="predicted"/>
<feature type="region of interest" description="Disordered" evidence="1">
    <location>
        <begin position="164"/>
        <end position="218"/>
    </location>
</feature>
<dbReference type="SUPFAM" id="SSF49899">
    <property type="entry name" value="Concanavalin A-like lectins/glucanases"/>
    <property type="match status" value="1"/>
</dbReference>
<dbReference type="Gene3D" id="2.60.120.200">
    <property type="match status" value="1"/>
</dbReference>
<keyword evidence="3" id="KW-1185">Reference proteome</keyword>
<feature type="region of interest" description="Disordered" evidence="1">
    <location>
        <begin position="310"/>
        <end position="353"/>
    </location>
</feature>
<feature type="compositionally biased region" description="Pro residues" evidence="1">
    <location>
        <begin position="330"/>
        <end position="353"/>
    </location>
</feature>
<dbReference type="GO" id="GO:0005975">
    <property type="term" value="P:carbohydrate metabolic process"/>
    <property type="evidence" value="ECO:0007669"/>
    <property type="project" value="UniProtKB-ARBA"/>
</dbReference>
<feature type="compositionally biased region" description="Low complexity" evidence="1">
    <location>
        <begin position="190"/>
        <end position="199"/>
    </location>
</feature>
<feature type="compositionally biased region" description="Pro residues" evidence="1">
    <location>
        <begin position="169"/>
        <end position="189"/>
    </location>
</feature>
<dbReference type="Pfam" id="PF13385">
    <property type="entry name" value="Laminin_G_3"/>
    <property type="match status" value="1"/>
</dbReference>
<accession>A0A1X7NIC3</accession>
<gene>
    <name evidence="2" type="ORF">SAMN06295885_1373</name>
</gene>
<dbReference type="Proteomes" id="UP000193711">
    <property type="component" value="Unassembled WGS sequence"/>
</dbReference>